<evidence type="ECO:0000259" key="3">
    <source>
        <dbReference type="Pfam" id="PF08719"/>
    </source>
</evidence>
<keyword evidence="5" id="KW-1185">Reference proteome</keyword>
<comment type="catalytic activity">
    <reaction evidence="1">
        <text>5-amino-6-(5-phospho-D-ribosylamino)uracil + H2O = 5,6-diaminouracil + D-ribose 5-phosphate</text>
        <dbReference type="Rhea" id="RHEA:55020"/>
        <dbReference type="ChEBI" id="CHEBI:15377"/>
        <dbReference type="ChEBI" id="CHEBI:46252"/>
        <dbReference type="ChEBI" id="CHEBI:58453"/>
        <dbReference type="ChEBI" id="CHEBI:78346"/>
    </reaction>
</comment>
<evidence type="ECO:0000256" key="1">
    <source>
        <dbReference type="ARBA" id="ARBA00000022"/>
    </source>
</evidence>
<evidence type="ECO:0000313" key="5">
    <source>
        <dbReference type="Proteomes" id="UP000663929"/>
    </source>
</evidence>
<organism evidence="4 5">
    <name type="scientific">Sulfidibacter corallicola</name>
    <dbReference type="NCBI Taxonomy" id="2818388"/>
    <lineage>
        <taxon>Bacteria</taxon>
        <taxon>Pseudomonadati</taxon>
        <taxon>Acidobacteriota</taxon>
        <taxon>Holophagae</taxon>
        <taxon>Acanthopleuribacterales</taxon>
        <taxon>Acanthopleuribacteraceae</taxon>
        <taxon>Sulfidibacter</taxon>
    </lineage>
</organism>
<dbReference type="EMBL" id="CP071793">
    <property type="protein sequence ID" value="QTD49167.1"/>
    <property type="molecule type" value="Genomic_DNA"/>
</dbReference>
<protein>
    <submittedName>
        <fullName evidence="4">NADAR family protein</fullName>
    </submittedName>
</protein>
<dbReference type="Gene3D" id="1.10.357.40">
    <property type="entry name" value="YbiA-like"/>
    <property type="match status" value="1"/>
</dbReference>
<dbReference type="CDD" id="cd15457">
    <property type="entry name" value="NADAR"/>
    <property type="match status" value="1"/>
</dbReference>
<dbReference type="InterPro" id="IPR037238">
    <property type="entry name" value="YbiA-like_sf"/>
</dbReference>
<dbReference type="Proteomes" id="UP000663929">
    <property type="component" value="Chromosome"/>
</dbReference>
<evidence type="ECO:0000256" key="2">
    <source>
        <dbReference type="ARBA" id="ARBA00000751"/>
    </source>
</evidence>
<name>A0A8A4TI46_SULCO</name>
<proteinExistence type="predicted"/>
<feature type="domain" description="NADAR" evidence="3">
    <location>
        <begin position="28"/>
        <end position="187"/>
    </location>
</feature>
<dbReference type="KEGG" id="scor:J3U87_26575"/>
<reference evidence="4" key="1">
    <citation type="submission" date="2021-03" db="EMBL/GenBank/DDBJ databases">
        <title>Acanthopleuribacteraceae sp. M133.</title>
        <authorList>
            <person name="Wang G."/>
        </authorList>
    </citation>
    <scope>NUCLEOTIDE SEQUENCE</scope>
    <source>
        <strain evidence="4">M133</strain>
    </source>
</reference>
<evidence type="ECO:0000313" key="4">
    <source>
        <dbReference type="EMBL" id="QTD49167.1"/>
    </source>
</evidence>
<dbReference type="NCBIfam" id="TIGR02464">
    <property type="entry name" value="ribofla_fusion"/>
    <property type="match status" value="1"/>
</dbReference>
<gene>
    <name evidence="4" type="ORF">J3U87_26575</name>
</gene>
<dbReference type="AlphaFoldDB" id="A0A8A4TI46"/>
<comment type="catalytic activity">
    <reaction evidence="2">
        <text>2,5-diamino-6-hydroxy-4-(5-phosphoribosylamino)-pyrimidine + H2O = 2,5,6-triamino-4-hydroxypyrimidine + D-ribose 5-phosphate</text>
        <dbReference type="Rhea" id="RHEA:23436"/>
        <dbReference type="ChEBI" id="CHEBI:15377"/>
        <dbReference type="ChEBI" id="CHEBI:58614"/>
        <dbReference type="ChEBI" id="CHEBI:78346"/>
        <dbReference type="ChEBI" id="CHEBI:137796"/>
    </reaction>
</comment>
<accession>A0A8A4TI46</accession>
<dbReference type="InterPro" id="IPR012816">
    <property type="entry name" value="NADAR"/>
</dbReference>
<dbReference type="Pfam" id="PF08719">
    <property type="entry name" value="NADAR"/>
    <property type="match status" value="1"/>
</dbReference>
<dbReference type="SUPFAM" id="SSF143990">
    <property type="entry name" value="YbiA-like"/>
    <property type="match status" value="1"/>
</dbReference>
<sequence>MTVSIDRVRDRDRLIACLAGGAEAKYLFFWGHTPPRDGSVGKACFSQWWHTGFHLDGVHYRTAEHWMMAQKAVLFGDDAQWRRILAAGHPRDAKMLGREVAGFDQQTWDAACFDIVVRGNVAKFSQNAVEGAFLLGTGHRVLVEASPQDRIWGIGLSERDEAARHPETWRGQNLLGFALMEVRARLRSGVK</sequence>